<keyword evidence="1" id="KW-1003">Cell membrane</keyword>
<reference evidence="8" key="1">
    <citation type="journal article" date="2019" name="Int. J. Syst. Evol. Microbiol.">
        <title>The Global Catalogue of Microorganisms (GCM) 10K type strain sequencing project: providing services to taxonomists for standard genome sequencing and annotation.</title>
        <authorList>
            <consortium name="The Broad Institute Genomics Platform"/>
            <consortium name="The Broad Institute Genome Sequencing Center for Infectious Disease"/>
            <person name="Wu L."/>
            <person name="Ma J."/>
        </authorList>
    </citation>
    <scope>NUCLEOTIDE SEQUENCE [LARGE SCALE GENOMIC DNA]</scope>
    <source>
        <strain evidence="8">JCM 17906</strain>
    </source>
</reference>
<dbReference type="EMBL" id="BAABGT010000123">
    <property type="protein sequence ID" value="GAA4560794.1"/>
    <property type="molecule type" value="Genomic_DNA"/>
</dbReference>
<proteinExistence type="predicted"/>
<dbReference type="InterPro" id="IPR022930">
    <property type="entry name" value="UPF0316"/>
</dbReference>
<feature type="transmembrane region" description="Helical" evidence="5">
    <location>
        <begin position="6"/>
        <end position="24"/>
    </location>
</feature>
<name>A0ABP8S3N9_9PSEU</name>
<keyword evidence="8" id="KW-1185">Reference proteome</keyword>
<keyword evidence="3 5" id="KW-1133">Transmembrane helix</keyword>
<feature type="domain" description="DUF5698" evidence="6">
    <location>
        <begin position="24"/>
        <end position="80"/>
    </location>
</feature>
<dbReference type="PANTHER" id="PTHR40060">
    <property type="entry name" value="UPF0316 PROTEIN YEBE"/>
    <property type="match status" value="1"/>
</dbReference>
<dbReference type="Pfam" id="PF18955">
    <property type="entry name" value="DUF5698"/>
    <property type="match status" value="1"/>
</dbReference>
<organism evidence="7 8">
    <name type="scientific">Pseudonocardia xishanensis</name>
    <dbReference type="NCBI Taxonomy" id="630995"/>
    <lineage>
        <taxon>Bacteria</taxon>
        <taxon>Bacillati</taxon>
        <taxon>Actinomycetota</taxon>
        <taxon>Actinomycetes</taxon>
        <taxon>Pseudonocardiales</taxon>
        <taxon>Pseudonocardiaceae</taxon>
        <taxon>Pseudonocardia</taxon>
    </lineage>
</organism>
<evidence type="ECO:0000256" key="2">
    <source>
        <dbReference type="ARBA" id="ARBA00022692"/>
    </source>
</evidence>
<feature type="transmembrane region" description="Helical" evidence="5">
    <location>
        <begin position="65"/>
        <end position="86"/>
    </location>
</feature>
<dbReference type="PANTHER" id="PTHR40060:SF1">
    <property type="entry name" value="UPF0316 PROTEIN YEBE"/>
    <property type="match status" value="1"/>
</dbReference>
<evidence type="ECO:0000259" key="6">
    <source>
        <dbReference type="Pfam" id="PF18955"/>
    </source>
</evidence>
<evidence type="ECO:0000256" key="3">
    <source>
        <dbReference type="ARBA" id="ARBA00022989"/>
    </source>
</evidence>
<evidence type="ECO:0000313" key="7">
    <source>
        <dbReference type="EMBL" id="GAA4560794.1"/>
    </source>
</evidence>
<gene>
    <name evidence="7" type="ORF">GCM10023175_71550</name>
</gene>
<dbReference type="Proteomes" id="UP001501598">
    <property type="component" value="Unassembled WGS sequence"/>
</dbReference>
<evidence type="ECO:0000313" key="8">
    <source>
        <dbReference type="Proteomes" id="UP001501598"/>
    </source>
</evidence>
<keyword evidence="2 5" id="KW-0812">Transmembrane</keyword>
<protein>
    <recommendedName>
        <fullName evidence="6">DUF5698 domain-containing protein</fullName>
    </recommendedName>
</protein>
<sequence>MVSTVLQPVLIAVLVVIEVAVWQVRVAMATRGNKRVAAALGAVNAVISVVALGQVVTHLDRPANVVGYALGVAAGVYLGVVVDGRFTRRPARRS</sequence>
<evidence type="ECO:0000256" key="1">
    <source>
        <dbReference type="ARBA" id="ARBA00022475"/>
    </source>
</evidence>
<accession>A0ABP8S3N9</accession>
<feature type="transmembrane region" description="Helical" evidence="5">
    <location>
        <begin position="36"/>
        <end position="59"/>
    </location>
</feature>
<keyword evidence="4 5" id="KW-0472">Membrane</keyword>
<evidence type="ECO:0000256" key="5">
    <source>
        <dbReference type="SAM" id="Phobius"/>
    </source>
</evidence>
<evidence type="ECO:0000256" key="4">
    <source>
        <dbReference type="ARBA" id="ARBA00023136"/>
    </source>
</evidence>
<comment type="caution">
    <text evidence="7">The sequence shown here is derived from an EMBL/GenBank/DDBJ whole genome shotgun (WGS) entry which is preliminary data.</text>
</comment>
<dbReference type="InterPro" id="IPR044035">
    <property type="entry name" value="DUF5698"/>
</dbReference>